<reference evidence="1 2" key="1">
    <citation type="submission" date="2019-10" db="EMBL/GenBank/DDBJ databases">
        <title>Whole-genome sequence of the extremophile Heliorestis acidaminivorans DSM 24790.</title>
        <authorList>
            <person name="Kyndt J.A."/>
            <person name="Meyer T.E."/>
        </authorList>
    </citation>
    <scope>NUCLEOTIDE SEQUENCE [LARGE SCALE GENOMIC DNA]</scope>
    <source>
        <strain evidence="1 2">DSM 24790</strain>
    </source>
</reference>
<organism evidence="1 2">
    <name type="scientific">Heliorestis acidaminivorans</name>
    <dbReference type="NCBI Taxonomy" id="553427"/>
    <lineage>
        <taxon>Bacteria</taxon>
        <taxon>Bacillati</taxon>
        <taxon>Bacillota</taxon>
        <taxon>Clostridia</taxon>
        <taxon>Eubacteriales</taxon>
        <taxon>Heliobacteriaceae</taxon>
        <taxon>Heliorestis</taxon>
    </lineage>
</organism>
<gene>
    <name evidence="1" type="ORF">F9B85_10505</name>
</gene>
<name>A0A6I0F1D9_9FIRM</name>
<evidence type="ECO:0000313" key="2">
    <source>
        <dbReference type="Proteomes" id="UP000468766"/>
    </source>
</evidence>
<sequence>MDHCKPPVCKPPRKHRPDLLPEVTKPIYDPNVYSPKLAEAYVLWQKYCPPFYSPTEALKKGTLFPELYRPYVKEKHRRKC</sequence>
<dbReference type="Pfam" id="PF11007">
    <property type="entry name" value="CotJA"/>
    <property type="match status" value="1"/>
</dbReference>
<dbReference type="AlphaFoldDB" id="A0A6I0F1D9"/>
<dbReference type="EMBL" id="WBXO01000008">
    <property type="protein sequence ID" value="KAB2951979.1"/>
    <property type="molecule type" value="Genomic_DNA"/>
</dbReference>
<dbReference type="RefSeq" id="WP_151620689.1">
    <property type="nucleotide sequence ID" value="NZ_WBXO01000008.1"/>
</dbReference>
<protein>
    <submittedName>
        <fullName evidence="1">Spore coat associated protein CotJA</fullName>
    </submittedName>
</protein>
<proteinExistence type="predicted"/>
<evidence type="ECO:0000313" key="1">
    <source>
        <dbReference type="EMBL" id="KAB2951979.1"/>
    </source>
</evidence>
<dbReference type="OrthoDB" id="9800571at2"/>
<accession>A0A6I0F1D9</accession>
<dbReference type="Proteomes" id="UP000468766">
    <property type="component" value="Unassembled WGS sequence"/>
</dbReference>
<dbReference type="InterPro" id="IPR020256">
    <property type="entry name" value="Spore_coat_CotJA"/>
</dbReference>
<comment type="caution">
    <text evidence="1">The sequence shown here is derived from an EMBL/GenBank/DDBJ whole genome shotgun (WGS) entry which is preliminary data.</text>
</comment>
<keyword evidence="2" id="KW-1185">Reference proteome</keyword>